<dbReference type="AlphaFoldDB" id="Q7XDQ6"/>
<organism evidence="2">
    <name type="scientific">Oryza sativa subsp. japonica</name>
    <name type="common">Rice</name>
    <dbReference type="NCBI Taxonomy" id="39947"/>
    <lineage>
        <taxon>Eukaryota</taxon>
        <taxon>Viridiplantae</taxon>
        <taxon>Streptophyta</taxon>
        <taxon>Embryophyta</taxon>
        <taxon>Tracheophyta</taxon>
        <taxon>Spermatophyta</taxon>
        <taxon>Magnoliopsida</taxon>
        <taxon>Liliopsida</taxon>
        <taxon>Poales</taxon>
        <taxon>Poaceae</taxon>
        <taxon>BOP clade</taxon>
        <taxon>Oryzoideae</taxon>
        <taxon>Oryzeae</taxon>
        <taxon>Oryzinae</taxon>
        <taxon>Oryza</taxon>
        <taxon>Oryza sativa</taxon>
    </lineage>
</organism>
<reference evidence="2" key="2">
    <citation type="submission" date="2003-05" db="EMBL/GenBank/DDBJ databases">
        <authorList>
            <person name="Buell C.R."/>
            <person name="Wing R.A."/>
            <person name="McCombie W.R."/>
            <person name="Messing J."/>
            <person name="Yuan Q."/>
            <person name="Ouyang S."/>
        </authorList>
    </citation>
    <scope>NUCLEOTIDE SEQUENCE</scope>
</reference>
<proteinExistence type="predicted"/>
<feature type="compositionally biased region" description="Low complexity" evidence="1">
    <location>
        <begin position="72"/>
        <end position="85"/>
    </location>
</feature>
<feature type="region of interest" description="Disordered" evidence="1">
    <location>
        <begin position="1"/>
        <end position="39"/>
    </location>
</feature>
<gene>
    <name evidence="2" type="ordered locus">LOC_Os10g31800</name>
</gene>
<evidence type="ECO:0000313" key="2">
    <source>
        <dbReference type="EMBL" id="AAP54085.1"/>
    </source>
</evidence>
<dbReference type="Gene3D" id="1.25.40.10">
    <property type="entry name" value="Tetratricopeptide repeat domain"/>
    <property type="match status" value="1"/>
</dbReference>
<feature type="compositionally biased region" description="Basic and acidic residues" evidence="1">
    <location>
        <begin position="23"/>
        <end position="32"/>
    </location>
</feature>
<feature type="compositionally biased region" description="Gly residues" evidence="1">
    <location>
        <begin position="1"/>
        <end position="10"/>
    </location>
</feature>
<reference evidence="2" key="3">
    <citation type="submission" date="2006-07" db="EMBL/GenBank/DDBJ databases">
        <authorList>
            <person name="Buell R."/>
        </authorList>
    </citation>
    <scope>NUCLEOTIDE SEQUENCE</scope>
</reference>
<evidence type="ECO:0000256" key="1">
    <source>
        <dbReference type="SAM" id="MobiDB-lite"/>
    </source>
</evidence>
<feature type="region of interest" description="Disordered" evidence="1">
    <location>
        <begin position="69"/>
        <end position="91"/>
    </location>
</feature>
<accession>Q7XDQ6</accession>
<dbReference type="EMBL" id="DP000086">
    <property type="protein sequence ID" value="AAP54085.1"/>
    <property type="molecule type" value="Genomic_DNA"/>
</dbReference>
<dbReference type="InterPro" id="IPR011990">
    <property type="entry name" value="TPR-like_helical_dom_sf"/>
</dbReference>
<name>Q7XDQ6_ORYSJ</name>
<protein>
    <submittedName>
        <fullName evidence="2">Uncharacterized protein</fullName>
    </submittedName>
</protein>
<reference evidence="2" key="1">
    <citation type="journal article" date="2003" name="Science">
        <title>In-depth view of structure, activity, and evolution of rice chromosome 10.</title>
        <authorList>
            <consortium name="Rice Chromosome 10 Sequencing Consortium"/>
        </authorList>
    </citation>
    <scope>NUCLEOTIDE SEQUENCE [LARGE SCALE GENOMIC DNA]</scope>
</reference>
<sequence length="160" mass="17333">MTRDWQGGGRQKAKQAGAAGECSGERRSEQSKKGAGRITCGPCDNHGAIQCGRSHYTKAILAVQSLKRLTSSDRSSAASSRATSSPHGRAPASWLLVHRAEPWYHADLAIYATFVSSSPIIEDGAAAPVDALVEAFLEENEQGGRFVEGEEDLYKLTRWW</sequence>